<evidence type="ECO:0000313" key="2">
    <source>
        <dbReference type="Proteomes" id="UP000062317"/>
    </source>
</evidence>
<dbReference type="AlphaFoldDB" id="A0A125BTS7"/>
<keyword evidence="2" id="KW-1185">Reference proteome</keyword>
<proteinExistence type="predicted"/>
<sequence>MPLPNITVPAFPNVPDLPGVPPLIRAPGESLGSFAVSLITTDAIGLLEGLLAPVWGIFDEFGAPLAVADTALSVEYRGDSRISKYPQEQGGFADYNKVQMPYNARVQLVCGGSDTRRAAFLSSIEAAKQSTMLFTVITPDAAYENANVVAYDYRRTSKNGVTMVVAEIYLEEVRQTVVAQFANTQNSASQDSASLGQVQGQVPTAAQSGLFGPVSVTTGVGGVQ</sequence>
<protein>
    <recommendedName>
        <fullName evidence="3">Phage tail protein</fullName>
    </recommendedName>
</protein>
<gene>
    <name evidence="1" type="ORF">WT27_23630</name>
</gene>
<evidence type="ECO:0008006" key="3">
    <source>
        <dbReference type="Google" id="ProtNLM"/>
    </source>
</evidence>
<name>A0A125BTS7_9BURK</name>
<organism evidence="1 2">
    <name type="scientific">Burkholderia territorii</name>
    <dbReference type="NCBI Taxonomy" id="1503055"/>
    <lineage>
        <taxon>Bacteria</taxon>
        <taxon>Pseudomonadati</taxon>
        <taxon>Pseudomonadota</taxon>
        <taxon>Betaproteobacteria</taxon>
        <taxon>Burkholderiales</taxon>
        <taxon>Burkholderiaceae</taxon>
        <taxon>Burkholderia</taxon>
        <taxon>Burkholderia cepacia complex</taxon>
    </lineage>
</organism>
<evidence type="ECO:0000313" key="1">
    <source>
        <dbReference type="EMBL" id="KVV57924.1"/>
    </source>
</evidence>
<dbReference type="RefSeq" id="WP_060103026.1">
    <property type="nucleotide sequence ID" value="NZ_LPEQ01000009.1"/>
</dbReference>
<dbReference type="Proteomes" id="UP000062317">
    <property type="component" value="Unassembled WGS sequence"/>
</dbReference>
<dbReference type="EMBL" id="LPEQ01000009">
    <property type="protein sequence ID" value="KVV57924.1"/>
    <property type="molecule type" value="Genomic_DNA"/>
</dbReference>
<reference evidence="1 2" key="1">
    <citation type="submission" date="2015-11" db="EMBL/GenBank/DDBJ databases">
        <title>Expanding the genomic diversity of Burkholderia species for the development of highly accurate diagnostics.</title>
        <authorList>
            <person name="Sahl J."/>
            <person name="Keim P."/>
            <person name="Wagner D."/>
        </authorList>
    </citation>
    <scope>NUCLEOTIDE SEQUENCE [LARGE SCALE GENOMIC DNA]</scope>
    <source>
        <strain evidence="1 2">MSMB1301WGS</strain>
    </source>
</reference>
<accession>A0A125BTS7</accession>
<comment type="caution">
    <text evidence="1">The sequence shown here is derived from an EMBL/GenBank/DDBJ whole genome shotgun (WGS) entry which is preliminary data.</text>
</comment>